<sequence length="108" mass="11924">MANNTNNQRPVHQQQVQQQAVPHQQGNLQALAQATNPQRIVAPAANPQHIIAPAANPQHIAALATDPSITQYNQFDLIQGNEFLLNFTHTSDAPDFTEFLFKGDKQFA</sequence>
<evidence type="ECO:0000256" key="1">
    <source>
        <dbReference type="SAM" id="MobiDB-lite"/>
    </source>
</evidence>
<dbReference type="EMBL" id="CAJVPV010000802">
    <property type="protein sequence ID" value="CAG8474356.1"/>
    <property type="molecule type" value="Genomic_DNA"/>
</dbReference>
<feature type="compositionally biased region" description="Low complexity" evidence="1">
    <location>
        <begin position="8"/>
        <end position="25"/>
    </location>
</feature>
<name>A0A9N8Z7H6_9GLOM</name>
<keyword evidence="3" id="KW-1185">Reference proteome</keyword>
<accession>A0A9N8Z7H6</accession>
<organism evidence="2 3">
    <name type="scientific">Acaulospora morrowiae</name>
    <dbReference type="NCBI Taxonomy" id="94023"/>
    <lineage>
        <taxon>Eukaryota</taxon>
        <taxon>Fungi</taxon>
        <taxon>Fungi incertae sedis</taxon>
        <taxon>Mucoromycota</taxon>
        <taxon>Glomeromycotina</taxon>
        <taxon>Glomeromycetes</taxon>
        <taxon>Diversisporales</taxon>
        <taxon>Acaulosporaceae</taxon>
        <taxon>Acaulospora</taxon>
    </lineage>
</organism>
<evidence type="ECO:0000313" key="2">
    <source>
        <dbReference type="EMBL" id="CAG8474356.1"/>
    </source>
</evidence>
<reference evidence="2" key="1">
    <citation type="submission" date="2021-06" db="EMBL/GenBank/DDBJ databases">
        <authorList>
            <person name="Kallberg Y."/>
            <person name="Tangrot J."/>
            <person name="Rosling A."/>
        </authorList>
    </citation>
    <scope>NUCLEOTIDE SEQUENCE</scope>
    <source>
        <strain evidence="2">CL551</strain>
    </source>
</reference>
<proteinExistence type="predicted"/>
<gene>
    <name evidence="2" type="ORF">AMORRO_LOCUS2004</name>
</gene>
<comment type="caution">
    <text evidence="2">The sequence shown here is derived from an EMBL/GenBank/DDBJ whole genome shotgun (WGS) entry which is preliminary data.</text>
</comment>
<dbReference type="Proteomes" id="UP000789342">
    <property type="component" value="Unassembled WGS sequence"/>
</dbReference>
<protein>
    <submittedName>
        <fullName evidence="2">1727_t:CDS:1</fullName>
    </submittedName>
</protein>
<evidence type="ECO:0000313" key="3">
    <source>
        <dbReference type="Proteomes" id="UP000789342"/>
    </source>
</evidence>
<dbReference type="AlphaFoldDB" id="A0A9N8Z7H6"/>
<feature type="region of interest" description="Disordered" evidence="1">
    <location>
        <begin position="1"/>
        <end position="34"/>
    </location>
</feature>